<dbReference type="PANTHER" id="PTHR34227:SF1">
    <property type="entry name" value="DIMETHYL SULFOXIDE REDUCTASE CHAPERONE-RELATED"/>
    <property type="match status" value="1"/>
</dbReference>
<gene>
    <name evidence="3" type="ORF">ENP06_01030</name>
</gene>
<comment type="caution">
    <text evidence="3">The sequence shown here is derived from an EMBL/GenBank/DDBJ whole genome shotgun (WGS) entry which is preliminary data.</text>
</comment>
<dbReference type="Gene3D" id="1.10.3480.10">
    <property type="entry name" value="TorD-like"/>
    <property type="match status" value="1"/>
</dbReference>
<keyword evidence="1" id="KW-0143">Chaperone</keyword>
<accession>A0A7V1ZH43</accession>
<dbReference type="Pfam" id="PF02613">
    <property type="entry name" value="Nitrate_red_del"/>
    <property type="match status" value="1"/>
</dbReference>
<dbReference type="SUPFAM" id="SSF89155">
    <property type="entry name" value="TorD-like"/>
    <property type="match status" value="1"/>
</dbReference>
<evidence type="ECO:0000256" key="1">
    <source>
        <dbReference type="ARBA" id="ARBA00023186"/>
    </source>
</evidence>
<evidence type="ECO:0008006" key="4">
    <source>
        <dbReference type="Google" id="ProtNLM"/>
    </source>
</evidence>
<dbReference type="PANTHER" id="PTHR34227">
    <property type="entry name" value="CHAPERONE PROTEIN YCDY"/>
    <property type="match status" value="1"/>
</dbReference>
<dbReference type="AlphaFoldDB" id="A0A7V1ZH43"/>
<protein>
    <recommendedName>
        <fullName evidence="4">Molecular chaperone TorD</fullName>
    </recommendedName>
</protein>
<proteinExistence type="predicted"/>
<name>A0A7V1ZH43_9BACT</name>
<dbReference type="InterPro" id="IPR050289">
    <property type="entry name" value="TorD/DmsD_chaperones"/>
</dbReference>
<dbReference type="InterPro" id="IPR036411">
    <property type="entry name" value="TorD-like_sf"/>
</dbReference>
<evidence type="ECO:0000313" key="3">
    <source>
        <dbReference type="EMBL" id="HEQ87979.1"/>
    </source>
</evidence>
<dbReference type="InterPro" id="IPR020945">
    <property type="entry name" value="DMSO/NO3_reduct_chaperone"/>
</dbReference>
<reference evidence="3" key="1">
    <citation type="journal article" date="2020" name="mSystems">
        <title>Genome- and Community-Level Interaction Insights into Carbon Utilization and Element Cycling Functions of Hydrothermarchaeota in Hydrothermal Sediment.</title>
        <authorList>
            <person name="Zhou Z."/>
            <person name="Liu Y."/>
            <person name="Xu W."/>
            <person name="Pan J."/>
            <person name="Luo Z.H."/>
            <person name="Li M."/>
        </authorList>
    </citation>
    <scope>NUCLEOTIDE SEQUENCE [LARGE SCALE GENOMIC DNA]</scope>
    <source>
        <strain evidence="3">SpSt-186</strain>
    </source>
</reference>
<evidence type="ECO:0000256" key="2">
    <source>
        <dbReference type="SAM" id="MobiDB-lite"/>
    </source>
</evidence>
<feature type="region of interest" description="Disordered" evidence="2">
    <location>
        <begin position="247"/>
        <end position="266"/>
    </location>
</feature>
<dbReference type="EMBL" id="DSHW01000078">
    <property type="protein sequence ID" value="HEQ87979.1"/>
    <property type="molecule type" value="Genomic_DNA"/>
</dbReference>
<sequence length="266" mass="28482">MHVLPAPAGGRTGTRLRDCLFGQGHPLWLRCGGPGGGAGRVCRSFPHPSLGALGAVVKDPEELEAYGRYLALVGEAWLLPPNASQLSALALVGELLGEPDLQLAQSRDLEQSWQQHFRVPGEQNLKPYESAHAAAGGHAVRVAVAELYQQAGFSTSPYEHEPPDHLGHELRFLSSLLTTAAVRKRQGELQAANTLSSWVSGFIREHLASFLDAFVATVEKHALHPFFPALARVSSRLVWGVYDGSRDDSGSRAAGGAPSLPSLPDH</sequence>
<organism evidence="3">
    <name type="scientific">Thermoanaerobaculum aquaticum</name>
    <dbReference type="NCBI Taxonomy" id="1312852"/>
    <lineage>
        <taxon>Bacteria</taxon>
        <taxon>Pseudomonadati</taxon>
        <taxon>Acidobacteriota</taxon>
        <taxon>Thermoanaerobaculia</taxon>
        <taxon>Thermoanaerobaculales</taxon>
        <taxon>Thermoanaerobaculaceae</taxon>
        <taxon>Thermoanaerobaculum</taxon>
    </lineage>
</organism>